<dbReference type="InterPro" id="IPR003203">
    <property type="entry name" value="CobU/CobP"/>
</dbReference>
<dbReference type="Gene3D" id="3.40.50.300">
    <property type="entry name" value="P-loop containing nucleotide triphosphate hydrolases"/>
    <property type="match status" value="1"/>
</dbReference>
<name>A0A7Z0MNM6_9GAMM</name>
<dbReference type="GO" id="GO:0043752">
    <property type="term" value="F:adenosylcobinamide kinase activity"/>
    <property type="evidence" value="ECO:0007669"/>
    <property type="project" value="InterPro"/>
</dbReference>
<comment type="caution">
    <text evidence="1">The sequence shown here is derived from an EMBL/GenBank/DDBJ whole genome shotgun (WGS) entry which is preliminary data.</text>
</comment>
<dbReference type="GO" id="GO:0009236">
    <property type="term" value="P:cobalamin biosynthetic process"/>
    <property type="evidence" value="ECO:0007669"/>
    <property type="project" value="UniProtKB-UniPathway"/>
</dbReference>
<sequence length="57" mass="6383">TLGIVGTTILYRRCPRVKQCQQLAHASNKQVIYIATGTVGDDEMQERISKPQSEPPR</sequence>
<dbReference type="Proteomes" id="UP000537890">
    <property type="component" value="Unassembled WGS sequence"/>
</dbReference>
<dbReference type="AlphaFoldDB" id="A0A7Z0MNM6"/>
<protein>
    <submittedName>
        <fullName evidence="1">Bifunctional adenosylcobinamide kinase/adenosylcobinamide-phosphate guanylyltransferase</fullName>
    </submittedName>
</protein>
<gene>
    <name evidence="1" type="ORF">H0A75_04000</name>
</gene>
<dbReference type="UniPathway" id="UPA00148">
    <property type="reaction ID" value="UER00236"/>
</dbReference>
<dbReference type="InterPro" id="IPR027417">
    <property type="entry name" value="P-loop_NTPase"/>
</dbReference>
<keyword evidence="1" id="KW-0808">Transferase</keyword>
<dbReference type="GO" id="GO:0000166">
    <property type="term" value="F:nucleotide binding"/>
    <property type="evidence" value="ECO:0007669"/>
    <property type="project" value="InterPro"/>
</dbReference>
<organism evidence="1 2">
    <name type="scientific">Candidatus Methanofishera endochildressiae</name>
    <dbReference type="NCBI Taxonomy" id="2738884"/>
    <lineage>
        <taxon>Bacteria</taxon>
        <taxon>Pseudomonadati</taxon>
        <taxon>Pseudomonadota</taxon>
        <taxon>Gammaproteobacteria</taxon>
        <taxon>Candidatus Methanofishera</taxon>
    </lineage>
</organism>
<evidence type="ECO:0000313" key="1">
    <source>
        <dbReference type="EMBL" id="NYT46903.1"/>
    </source>
</evidence>
<dbReference type="EMBL" id="JACCHS010000054">
    <property type="protein sequence ID" value="NYT46903.1"/>
    <property type="molecule type" value="Genomic_DNA"/>
</dbReference>
<keyword evidence="1" id="KW-0418">Kinase</keyword>
<dbReference type="GO" id="GO:0016779">
    <property type="term" value="F:nucleotidyltransferase activity"/>
    <property type="evidence" value="ECO:0007669"/>
    <property type="project" value="UniProtKB-KW"/>
</dbReference>
<reference evidence="1 2" key="1">
    <citation type="submission" date="2020-05" db="EMBL/GenBank/DDBJ databases">
        <title>Horizontal transmission and recombination maintain forever young bacterial symbiont genomes.</title>
        <authorList>
            <person name="Russell S.L."/>
            <person name="Pepper-Tunick E."/>
            <person name="Svedberg J."/>
            <person name="Byrne A."/>
            <person name="Ruelas Castillo J."/>
            <person name="Vollmers C."/>
            <person name="Beinart R.A."/>
            <person name="Corbett-Detig R."/>
        </authorList>
    </citation>
    <scope>NUCLEOTIDE SEQUENCE [LARGE SCALE GENOMIC DNA]</scope>
    <source>
        <strain evidence="1">4727-3</strain>
    </source>
</reference>
<feature type="non-terminal residue" evidence="1">
    <location>
        <position position="1"/>
    </location>
</feature>
<accession>A0A7Z0MNM6</accession>
<proteinExistence type="predicted"/>
<keyword evidence="1" id="KW-0548">Nucleotidyltransferase</keyword>
<evidence type="ECO:0000313" key="2">
    <source>
        <dbReference type="Proteomes" id="UP000537890"/>
    </source>
</evidence>
<dbReference type="Pfam" id="PF02283">
    <property type="entry name" value="CobU"/>
    <property type="match status" value="1"/>
</dbReference>